<comment type="caution">
    <text evidence="3">Lacks conserved residue(s) required for the propagation of feature annotation.</text>
</comment>
<dbReference type="PROSITE" id="PS01180">
    <property type="entry name" value="CUB"/>
    <property type="match status" value="1"/>
</dbReference>
<dbReference type="EMBL" id="KZ308752">
    <property type="protein sequence ID" value="KAG8233893.1"/>
    <property type="molecule type" value="Genomic_DNA"/>
</dbReference>
<evidence type="ECO:0000256" key="1">
    <source>
        <dbReference type="ARBA" id="ARBA00022737"/>
    </source>
</evidence>
<dbReference type="InterPro" id="IPR035914">
    <property type="entry name" value="Sperma_CUB_dom_sf"/>
</dbReference>
<dbReference type="Gene3D" id="2.60.120.290">
    <property type="entry name" value="Spermadhesin, CUB domain"/>
    <property type="match status" value="1"/>
</dbReference>
<evidence type="ECO:0000259" key="4">
    <source>
        <dbReference type="PROSITE" id="PS01180"/>
    </source>
</evidence>
<dbReference type="AlphaFoldDB" id="A0A8K0KKF7"/>
<gene>
    <name evidence="5" type="ORF">J437_LFUL005220</name>
</gene>
<dbReference type="OrthoDB" id="10009301at2759"/>
<keyword evidence="1" id="KW-0677">Repeat</keyword>
<protein>
    <recommendedName>
        <fullName evidence="4">CUB domain-containing protein</fullName>
    </recommendedName>
</protein>
<name>A0A8K0KKF7_LADFU</name>
<keyword evidence="2" id="KW-1015">Disulfide bond</keyword>
<feature type="non-terminal residue" evidence="5">
    <location>
        <position position="123"/>
    </location>
</feature>
<dbReference type="SUPFAM" id="SSF49854">
    <property type="entry name" value="Spermadhesin, CUB domain"/>
    <property type="match status" value="1"/>
</dbReference>
<reference evidence="5" key="1">
    <citation type="submission" date="2013-04" db="EMBL/GenBank/DDBJ databases">
        <authorList>
            <person name="Qu J."/>
            <person name="Murali S.C."/>
            <person name="Bandaranaike D."/>
            <person name="Bellair M."/>
            <person name="Blankenburg K."/>
            <person name="Chao H."/>
            <person name="Dinh H."/>
            <person name="Doddapaneni H."/>
            <person name="Downs B."/>
            <person name="Dugan-Rocha S."/>
            <person name="Elkadiri S."/>
            <person name="Gnanaolivu R.D."/>
            <person name="Hernandez B."/>
            <person name="Javaid M."/>
            <person name="Jayaseelan J.C."/>
            <person name="Lee S."/>
            <person name="Li M."/>
            <person name="Ming W."/>
            <person name="Munidasa M."/>
            <person name="Muniz J."/>
            <person name="Nguyen L."/>
            <person name="Ongeri F."/>
            <person name="Osuji N."/>
            <person name="Pu L.-L."/>
            <person name="Puazo M."/>
            <person name="Qu C."/>
            <person name="Quiroz J."/>
            <person name="Raj R."/>
            <person name="Weissenberger G."/>
            <person name="Xin Y."/>
            <person name="Zou X."/>
            <person name="Han Y."/>
            <person name="Richards S."/>
            <person name="Worley K."/>
            <person name="Muzny D."/>
            <person name="Gibbs R."/>
        </authorList>
    </citation>
    <scope>NUCLEOTIDE SEQUENCE</scope>
    <source>
        <strain evidence="5">Sampled in the wild</strain>
    </source>
</reference>
<dbReference type="Proteomes" id="UP000792457">
    <property type="component" value="Unassembled WGS sequence"/>
</dbReference>
<accession>A0A8K0KKF7</accession>
<evidence type="ECO:0000256" key="3">
    <source>
        <dbReference type="PROSITE-ProRule" id="PRU00059"/>
    </source>
</evidence>
<evidence type="ECO:0000313" key="6">
    <source>
        <dbReference type="Proteomes" id="UP000792457"/>
    </source>
</evidence>
<evidence type="ECO:0000313" key="5">
    <source>
        <dbReference type="EMBL" id="KAG8233893.1"/>
    </source>
</evidence>
<feature type="domain" description="CUB" evidence="4">
    <location>
        <begin position="10"/>
        <end position="123"/>
    </location>
</feature>
<keyword evidence="6" id="KW-1185">Reference proteome</keyword>
<dbReference type="InterPro" id="IPR000859">
    <property type="entry name" value="CUB_dom"/>
</dbReference>
<sequence>MRFKEMSQSCGGRYTLTQESDSITFSSPSYPQIPNPHSECEWVFLAPGGERININFYDRFDLTVTSRCTDAYVEIRNGGTENSPLIGRYCNEMPGTQISRENIIYVKFFTDVADPRNGFIANA</sequence>
<dbReference type="SMART" id="SM00042">
    <property type="entry name" value="CUB"/>
    <property type="match status" value="1"/>
</dbReference>
<reference evidence="5" key="2">
    <citation type="submission" date="2017-10" db="EMBL/GenBank/DDBJ databases">
        <title>Ladona fulva Genome sequencing and assembly.</title>
        <authorList>
            <person name="Murali S."/>
            <person name="Richards S."/>
            <person name="Bandaranaike D."/>
            <person name="Bellair M."/>
            <person name="Blankenburg K."/>
            <person name="Chao H."/>
            <person name="Dinh H."/>
            <person name="Doddapaneni H."/>
            <person name="Dugan-Rocha S."/>
            <person name="Elkadiri S."/>
            <person name="Gnanaolivu R."/>
            <person name="Hernandez B."/>
            <person name="Skinner E."/>
            <person name="Javaid M."/>
            <person name="Lee S."/>
            <person name="Li M."/>
            <person name="Ming W."/>
            <person name="Munidasa M."/>
            <person name="Muniz J."/>
            <person name="Nguyen L."/>
            <person name="Hughes D."/>
            <person name="Osuji N."/>
            <person name="Pu L.-L."/>
            <person name="Puazo M."/>
            <person name="Qu C."/>
            <person name="Quiroz J."/>
            <person name="Raj R."/>
            <person name="Weissenberger G."/>
            <person name="Xin Y."/>
            <person name="Zou X."/>
            <person name="Han Y."/>
            <person name="Worley K."/>
            <person name="Muzny D."/>
            <person name="Gibbs R."/>
        </authorList>
    </citation>
    <scope>NUCLEOTIDE SEQUENCE</scope>
    <source>
        <strain evidence="5">Sampled in the wild</strain>
    </source>
</reference>
<dbReference type="Pfam" id="PF00431">
    <property type="entry name" value="CUB"/>
    <property type="match status" value="1"/>
</dbReference>
<organism evidence="5 6">
    <name type="scientific">Ladona fulva</name>
    <name type="common">Scarce chaser dragonfly</name>
    <name type="synonym">Libellula fulva</name>
    <dbReference type="NCBI Taxonomy" id="123851"/>
    <lineage>
        <taxon>Eukaryota</taxon>
        <taxon>Metazoa</taxon>
        <taxon>Ecdysozoa</taxon>
        <taxon>Arthropoda</taxon>
        <taxon>Hexapoda</taxon>
        <taxon>Insecta</taxon>
        <taxon>Pterygota</taxon>
        <taxon>Palaeoptera</taxon>
        <taxon>Odonata</taxon>
        <taxon>Epiprocta</taxon>
        <taxon>Anisoptera</taxon>
        <taxon>Libelluloidea</taxon>
        <taxon>Libellulidae</taxon>
        <taxon>Ladona</taxon>
    </lineage>
</organism>
<evidence type="ECO:0000256" key="2">
    <source>
        <dbReference type="ARBA" id="ARBA00023157"/>
    </source>
</evidence>
<comment type="caution">
    <text evidence="5">The sequence shown here is derived from an EMBL/GenBank/DDBJ whole genome shotgun (WGS) entry which is preliminary data.</text>
</comment>
<proteinExistence type="predicted"/>
<dbReference type="CDD" id="cd00041">
    <property type="entry name" value="CUB"/>
    <property type="match status" value="1"/>
</dbReference>
<dbReference type="PANTHER" id="PTHR24251">
    <property type="entry name" value="OVOCHYMASE-RELATED"/>
    <property type="match status" value="1"/>
</dbReference>